<organism evidence="2 3">
    <name type="scientific">Mycobacterium kansasii</name>
    <dbReference type="NCBI Taxonomy" id="1768"/>
    <lineage>
        <taxon>Bacteria</taxon>
        <taxon>Bacillati</taxon>
        <taxon>Actinomycetota</taxon>
        <taxon>Actinomycetes</taxon>
        <taxon>Mycobacteriales</taxon>
        <taxon>Mycobacteriaceae</taxon>
        <taxon>Mycobacterium</taxon>
    </lineage>
</organism>
<gene>
    <name evidence="2" type="ORF">BZL30_5633</name>
</gene>
<evidence type="ECO:0000313" key="2">
    <source>
        <dbReference type="EMBL" id="OOK71994.1"/>
    </source>
</evidence>
<dbReference type="EMBL" id="MVBM01000005">
    <property type="protein sequence ID" value="OOK71994.1"/>
    <property type="molecule type" value="Genomic_DNA"/>
</dbReference>
<reference evidence="2 3" key="1">
    <citation type="submission" date="2017-02" db="EMBL/GenBank/DDBJ databases">
        <title>Complete genome sequences of Mycobacterium kansasii strains isolated from rhesus macaques.</title>
        <authorList>
            <person name="Panda A."/>
            <person name="Nagaraj S."/>
            <person name="Zhao X."/>
            <person name="Tettelin H."/>
            <person name="Detolla L.J."/>
        </authorList>
    </citation>
    <scope>NUCLEOTIDE SEQUENCE [LARGE SCALE GENOMIC DNA]</scope>
    <source>
        <strain evidence="2 3">11-3813</strain>
    </source>
</reference>
<evidence type="ECO:0000313" key="3">
    <source>
        <dbReference type="Proteomes" id="UP000189229"/>
    </source>
</evidence>
<evidence type="ECO:0000259" key="1">
    <source>
        <dbReference type="Pfam" id="PF25872"/>
    </source>
</evidence>
<proteinExistence type="predicted"/>
<feature type="domain" description="Winged helix-turn-helix" evidence="1">
    <location>
        <begin position="8"/>
        <end position="83"/>
    </location>
</feature>
<dbReference type="AlphaFoldDB" id="A0A1V3WYD3"/>
<comment type="caution">
    <text evidence="2">The sequence shown here is derived from an EMBL/GenBank/DDBJ whole genome shotgun (WGS) entry which is preliminary data.</text>
</comment>
<accession>A0A1V3WYD3</accession>
<dbReference type="Pfam" id="PF25872">
    <property type="entry name" value="HTH_77"/>
    <property type="match status" value="1"/>
</dbReference>
<name>A0A1V3WYD3_MYCKA</name>
<dbReference type="Proteomes" id="UP000189229">
    <property type="component" value="Unassembled WGS sequence"/>
</dbReference>
<sequence length="180" mass="20268">MDWSHALLTEPERVLFRRLAVFAGGFDLDAAQAVGAGTAVESYQLLDQLGLLVDKSLVVADDTGDGMRYRLLETVRQYALEKLDESGETDEVRTRHRDYYTGMATDAEAQGHWADERLLHWHKPKSTICERHSLGAGRAGTSIPPCNSFCRCGPCGYGADAFRKRWPGYRPFWSTRITRQ</sequence>
<protein>
    <recommendedName>
        <fullName evidence="1">Winged helix-turn-helix domain-containing protein</fullName>
    </recommendedName>
</protein>
<dbReference type="PANTHER" id="PTHR47691">
    <property type="entry name" value="REGULATOR-RELATED"/>
    <property type="match status" value="1"/>
</dbReference>
<dbReference type="PANTHER" id="PTHR47691:SF3">
    <property type="entry name" value="HTH-TYPE TRANSCRIPTIONAL REGULATOR RV0890C-RELATED"/>
    <property type="match status" value="1"/>
</dbReference>
<dbReference type="InterPro" id="IPR058852">
    <property type="entry name" value="HTH_77"/>
</dbReference>